<organism evidence="2 3">
    <name type="scientific">Thiohalorhabdus denitrificans</name>
    <dbReference type="NCBI Taxonomy" id="381306"/>
    <lineage>
        <taxon>Bacteria</taxon>
        <taxon>Pseudomonadati</taxon>
        <taxon>Pseudomonadota</taxon>
        <taxon>Gammaproteobacteria</taxon>
        <taxon>Thiohalorhabdales</taxon>
        <taxon>Thiohalorhabdaceae</taxon>
        <taxon>Thiohalorhabdus</taxon>
    </lineage>
</organism>
<evidence type="ECO:0000313" key="2">
    <source>
        <dbReference type="EMBL" id="SCY63795.1"/>
    </source>
</evidence>
<name>A0A0P9EFM7_9GAMM</name>
<accession>A0A0P9EFM7</accession>
<keyword evidence="1" id="KW-0472">Membrane</keyword>
<protein>
    <recommendedName>
        <fullName evidence="4">Cyd operon protein YbgE (Cyd_oper_YbgE)</fullName>
    </recommendedName>
</protein>
<keyword evidence="3" id="KW-1185">Reference proteome</keyword>
<feature type="transmembrane region" description="Helical" evidence="1">
    <location>
        <begin position="12"/>
        <end position="35"/>
    </location>
</feature>
<dbReference type="Proteomes" id="UP000183104">
    <property type="component" value="Unassembled WGS sequence"/>
</dbReference>
<reference evidence="3" key="1">
    <citation type="submission" date="2016-10" db="EMBL/GenBank/DDBJ databases">
        <authorList>
            <person name="Varghese N."/>
        </authorList>
    </citation>
    <scope>NUCLEOTIDE SEQUENCE [LARGE SCALE GENOMIC DNA]</scope>
    <source>
        <strain evidence="3">HL 19</strain>
    </source>
</reference>
<sequence>MTGRRPDSPSFFYGWLPRLVSVSLVVAVVLVGLAAPWSSMARGGVGVVLPWLVILWGLAAGFAHALDFVPARPLPRLLLGPGPAWILLLGGLLWMLVLSGAPPGRPE</sequence>
<evidence type="ECO:0000313" key="3">
    <source>
        <dbReference type="Proteomes" id="UP000183104"/>
    </source>
</evidence>
<evidence type="ECO:0008006" key="4">
    <source>
        <dbReference type="Google" id="ProtNLM"/>
    </source>
</evidence>
<proteinExistence type="predicted"/>
<dbReference type="EMBL" id="FMUN01000009">
    <property type="protein sequence ID" value="SCY63795.1"/>
    <property type="molecule type" value="Genomic_DNA"/>
</dbReference>
<gene>
    <name evidence="2" type="ORF">SAMN05661077_2780</name>
</gene>
<evidence type="ECO:0000256" key="1">
    <source>
        <dbReference type="SAM" id="Phobius"/>
    </source>
</evidence>
<keyword evidence="1" id="KW-1133">Transmembrane helix</keyword>
<dbReference type="STRING" id="381306.AN478_04855"/>
<feature type="transmembrane region" description="Helical" evidence="1">
    <location>
        <begin position="47"/>
        <end position="66"/>
    </location>
</feature>
<dbReference type="AlphaFoldDB" id="A0A0P9EFM7"/>
<feature type="transmembrane region" description="Helical" evidence="1">
    <location>
        <begin position="78"/>
        <end position="98"/>
    </location>
</feature>
<keyword evidence="1" id="KW-0812">Transmembrane</keyword>
<dbReference type="RefSeq" id="WP_054965485.1">
    <property type="nucleotide sequence ID" value="NZ_FMUN01000009.1"/>
</dbReference>